<dbReference type="Gene3D" id="3.90.110.10">
    <property type="entry name" value="Lactate dehydrogenase/glycoside hydrolase, family 4, C-terminal"/>
    <property type="match status" value="1"/>
</dbReference>
<evidence type="ECO:0000256" key="1">
    <source>
        <dbReference type="ARBA" id="ARBA00023002"/>
    </source>
</evidence>
<dbReference type="Proteomes" id="UP001168821">
    <property type="component" value="Unassembled WGS sequence"/>
</dbReference>
<proteinExistence type="predicted"/>
<dbReference type="EMBL" id="JALNTZ010000009">
    <property type="protein sequence ID" value="KAJ3641052.1"/>
    <property type="molecule type" value="Genomic_DNA"/>
</dbReference>
<keyword evidence="3" id="KW-1185">Reference proteome</keyword>
<dbReference type="GO" id="GO:0016615">
    <property type="term" value="F:malate dehydrogenase activity"/>
    <property type="evidence" value="ECO:0007669"/>
    <property type="project" value="InterPro"/>
</dbReference>
<dbReference type="GO" id="GO:0016616">
    <property type="term" value="F:oxidoreductase activity, acting on the CH-OH group of donors, NAD or NADP as acceptor"/>
    <property type="evidence" value="ECO:0007669"/>
    <property type="project" value="InterPro"/>
</dbReference>
<evidence type="ECO:0000313" key="3">
    <source>
        <dbReference type="Proteomes" id="UP001168821"/>
    </source>
</evidence>
<accession>A0AA38HQU6</accession>
<dbReference type="GO" id="GO:0006108">
    <property type="term" value="P:malate metabolic process"/>
    <property type="evidence" value="ECO:0007669"/>
    <property type="project" value="InterPro"/>
</dbReference>
<reference evidence="2" key="1">
    <citation type="journal article" date="2023" name="G3 (Bethesda)">
        <title>Whole genome assemblies of Zophobas morio and Tenebrio molitor.</title>
        <authorList>
            <person name="Kaur S."/>
            <person name="Stinson S.A."/>
            <person name="diCenzo G.C."/>
        </authorList>
    </citation>
    <scope>NUCLEOTIDE SEQUENCE</scope>
    <source>
        <strain evidence="2">QUZm001</strain>
    </source>
</reference>
<protein>
    <recommendedName>
        <fullName evidence="4">Malate dehydrogenase 1B</fullName>
    </recommendedName>
</protein>
<evidence type="ECO:0000313" key="2">
    <source>
        <dbReference type="EMBL" id="KAJ3641052.1"/>
    </source>
</evidence>
<name>A0AA38HQU6_9CUCU</name>
<organism evidence="2 3">
    <name type="scientific">Zophobas morio</name>
    <dbReference type="NCBI Taxonomy" id="2755281"/>
    <lineage>
        <taxon>Eukaryota</taxon>
        <taxon>Metazoa</taxon>
        <taxon>Ecdysozoa</taxon>
        <taxon>Arthropoda</taxon>
        <taxon>Hexapoda</taxon>
        <taxon>Insecta</taxon>
        <taxon>Pterygota</taxon>
        <taxon>Neoptera</taxon>
        <taxon>Endopterygota</taxon>
        <taxon>Coleoptera</taxon>
        <taxon>Polyphaga</taxon>
        <taxon>Cucujiformia</taxon>
        <taxon>Tenebrionidae</taxon>
        <taxon>Zophobas</taxon>
    </lineage>
</organism>
<dbReference type="InterPro" id="IPR010945">
    <property type="entry name" value="Malate_DH_type2"/>
</dbReference>
<keyword evidence="1" id="KW-0560">Oxidoreductase</keyword>
<evidence type="ECO:0008006" key="4">
    <source>
        <dbReference type="Google" id="ProtNLM"/>
    </source>
</evidence>
<comment type="caution">
    <text evidence="2">The sequence shown here is derived from an EMBL/GenBank/DDBJ whole genome shotgun (WGS) entry which is preliminary data.</text>
</comment>
<sequence>MAYYVIAGKLTCLNTTHALHIAETLSLRLPNFHYRRILKSDYDWPIWLDQLNSTNNWHETCCPLAWKEVGQMGGKPHLIGNLGHFWEYCFDYYGIQSWLSKTDLEKIKADDALMHTSGNKTSSEPQKISVTDANTHPMLELVIYELQQLFSPSTLEIKLYDANIPDDEDTDVFMLETLESYQVSGKSSPQSIVLVSTLREALQNCDVLIVLGDYRRLHSAFRKNTTNHENLGKTLISSRLPDEAADDWLNRCRLNMIILADEINSSASRSLKVILNHPGPICFNASVLMEYCTQIRLSNIVAVTTDEGLSVISTIAHQVDRPVEHFWCPAVWGFSGIMSFVGVACTPLTQVVIQPYKRSLKTKESSKLPKGEIVVEIKFVENLLKTEELFYEELEHRKERELDILQRPPVLAKVRALASLLKLWFAEVVTDEIISLGVCSNGAFRFPPGVCFSQPVSLNEKRIWEPVASLPLTSLTQRKVADIVLQVEGHLKNFGIGDRLR</sequence>
<dbReference type="PANTHER" id="PTHR23382">
    <property type="entry name" value="MALATE DEHYDROGENASE"/>
    <property type="match status" value="1"/>
</dbReference>
<dbReference type="InterPro" id="IPR015955">
    <property type="entry name" value="Lactate_DH/Glyco_Ohase_4_C"/>
</dbReference>
<gene>
    <name evidence="2" type="ORF">Zmor_027576</name>
</gene>
<dbReference type="AlphaFoldDB" id="A0AA38HQU6"/>
<dbReference type="SUPFAM" id="SSF56327">
    <property type="entry name" value="LDH C-terminal domain-like"/>
    <property type="match status" value="1"/>
</dbReference>
<dbReference type="Gene3D" id="3.40.50.720">
    <property type="entry name" value="NAD(P)-binding Rossmann-like Domain"/>
    <property type="match status" value="1"/>
</dbReference>